<dbReference type="EMBL" id="DS268136">
    <property type="protein sequence ID" value="KMU74574.1"/>
    <property type="molecule type" value="Genomic_DNA"/>
</dbReference>
<keyword evidence="1" id="KW-0547">Nucleotide-binding</keyword>
<name>A0A0J8QPZ2_COCIT</name>
<keyword evidence="1" id="KW-0067">ATP-binding</keyword>
<evidence type="ECO:0000313" key="1">
    <source>
        <dbReference type="EMBL" id="KMU74574.1"/>
    </source>
</evidence>
<evidence type="ECO:0000313" key="2">
    <source>
        <dbReference type="Proteomes" id="UP000054559"/>
    </source>
</evidence>
<protein>
    <submittedName>
        <fullName evidence="1">ATP-binding multidrug cassette transport protein</fullName>
    </submittedName>
</protein>
<dbReference type="GO" id="GO:0005524">
    <property type="term" value="F:ATP binding"/>
    <property type="evidence" value="ECO:0007669"/>
    <property type="project" value="UniProtKB-KW"/>
</dbReference>
<dbReference type="STRING" id="454286.A0A0J8QPZ2"/>
<reference evidence="2" key="1">
    <citation type="journal article" date="2010" name="Genome Res.">
        <title>Population genomic sequencing of Coccidioides fungi reveals recent hybridization and transposon control.</title>
        <authorList>
            <person name="Neafsey D.E."/>
            <person name="Barker B.M."/>
            <person name="Sharpton T.J."/>
            <person name="Stajich J.E."/>
            <person name="Park D.J."/>
            <person name="Whiston E."/>
            <person name="Hung C.-Y."/>
            <person name="McMahan C."/>
            <person name="White J."/>
            <person name="Sykes S."/>
            <person name="Heiman D."/>
            <person name="Young S."/>
            <person name="Zeng Q."/>
            <person name="Abouelleil A."/>
            <person name="Aftuck L."/>
            <person name="Bessette D."/>
            <person name="Brown A."/>
            <person name="FitzGerald M."/>
            <person name="Lui A."/>
            <person name="Macdonald J.P."/>
            <person name="Priest M."/>
            <person name="Orbach M.J."/>
            <person name="Galgiani J.N."/>
            <person name="Kirkland T.N."/>
            <person name="Cole G.T."/>
            <person name="Birren B.W."/>
            <person name="Henn M.R."/>
            <person name="Taylor J.W."/>
            <person name="Rounsley S.D."/>
        </authorList>
    </citation>
    <scope>NUCLEOTIDE SEQUENCE [LARGE SCALE GENOMIC DNA]</scope>
    <source>
        <strain evidence="2">RMSCC 3703</strain>
    </source>
</reference>
<dbReference type="AlphaFoldDB" id="A0A0J8QPZ2"/>
<sequence length="161" mass="18635">MYWLTPFRYLLEGYLGVVTNKIPVRCSENEFARFRPPPGLTCEDYAGPFVEQRGGYVITDGSGMCALCQYANGNEFAASFNVFYKYKWRDYVNLGDILVLCCFQHSCRLYPLLVISTWISSAEEEVEFANDERDKVSEDVYRPGCDSHKADLHAFIWYRDI</sequence>
<dbReference type="Proteomes" id="UP000054559">
    <property type="component" value="Unassembled WGS sequence"/>
</dbReference>
<proteinExistence type="predicted"/>
<gene>
    <name evidence="1" type="ORF">CISG_04281</name>
</gene>
<organism evidence="1 2">
    <name type="scientific">Coccidioides immitis RMSCC 3703</name>
    <dbReference type="NCBI Taxonomy" id="454286"/>
    <lineage>
        <taxon>Eukaryota</taxon>
        <taxon>Fungi</taxon>
        <taxon>Dikarya</taxon>
        <taxon>Ascomycota</taxon>
        <taxon>Pezizomycotina</taxon>
        <taxon>Eurotiomycetes</taxon>
        <taxon>Eurotiomycetidae</taxon>
        <taxon>Onygenales</taxon>
        <taxon>Onygenaceae</taxon>
        <taxon>Coccidioides</taxon>
    </lineage>
</organism>
<accession>A0A0J8QPZ2</accession>